<evidence type="ECO:0000313" key="1">
    <source>
        <dbReference type="EMBL" id="PPS04415.1"/>
    </source>
</evidence>
<name>A0A2P5XM52_GOSBA</name>
<evidence type="ECO:0000313" key="2">
    <source>
        <dbReference type="Proteomes" id="UP000239757"/>
    </source>
</evidence>
<dbReference type="EMBL" id="KZ664599">
    <property type="protein sequence ID" value="PPS04415.1"/>
    <property type="molecule type" value="Genomic_DNA"/>
</dbReference>
<accession>A0A2P5XM52</accession>
<sequence>MGVRGWREFRQYTSVGWRVGLRARVCAKRKGGRGFGLISGLVDEGRGCGSDGERGKFRVLRGHDRVRPMLGYTAVSHAGVARVQPVFIAKIE</sequence>
<organism evidence="1 2">
    <name type="scientific">Gossypium barbadense</name>
    <name type="common">Sea Island cotton</name>
    <name type="synonym">Hibiscus barbadensis</name>
    <dbReference type="NCBI Taxonomy" id="3634"/>
    <lineage>
        <taxon>Eukaryota</taxon>
        <taxon>Viridiplantae</taxon>
        <taxon>Streptophyta</taxon>
        <taxon>Embryophyta</taxon>
        <taxon>Tracheophyta</taxon>
        <taxon>Spermatophyta</taxon>
        <taxon>Magnoliopsida</taxon>
        <taxon>eudicotyledons</taxon>
        <taxon>Gunneridae</taxon>
        <taxon>Pentapetalae</taxon>
        <taxon>rosids</taxon>
        <taxon>malvids</taxon>
        <taxon>Malvales</taxon>
        <taxon>Malvaceae</taxon>
        <taxon>Malvoideae</taxon>
        <taxon>Gossypium</taxon>
    </lineage>
</organism>
<reference evidence="1 2" key="1">
    <citation type="submission" date="2015-01" db="EMBL/GenBank/DDBJ databases">
        <title>Genome of allotetraploid Gossypium barbadense reveals genomic plasticity and fiber elongation in cotton evolution.</title>
        <authorList>
            <person name="Chen X."/>
            <person name="Liu X."/>
            <person name="Zhao B."/>
            <person name="Zheng H."/>
            <person name="Hu Y."/>
            <person name="Lu G."/>
            <person name="Yang C."/>
            <person name="Chen J."/>
            <person name="Shan C."/>
            <person name="Zhang L."/>
            <person name="Zhou Y."/>
            <person name="Wang L."/>
            <person name="Guo W."/>
            <person name="Bai Y."/>
            <person name="Ruan J."/>
            <person name="Shangguan X."/>
            <person name="Mao Y."/>
            <person name="Jiang J."/>
            <person name="Zhu Y."/>
            <person name="Lei J."/>
            <person name="Kang H."/>
            <person name="Chen S."/>
            <person name="He X."/>
            <person name="Wang R."/>
            <person name="Wang Y."/>
            <person name="Chen J."/>
            <person name="Wang L."/>
            <person name="Yu S."/>
            <person name="Wang B."/>
            <person name="Wei J."/>
            <person name="Song S."/>
            <person name="Lu X."/>
            <person name="Gao Z."/>
            <person name="Gu W."/>
            <person name="Deng X."/>
            <person name="Ma D."/>
            <person name="Wang S."/>
            <person name="Liang W."/>
            <person name="Fang L."/>
            <person name="Cai C."/>
            <person name="Zhu X."/>
            <person name="Zhou B."/>
            <person name="Zhang Y."/>
            <person name="Chen Z."/>
            <person name="Xu S."/>
            <person name="Zhu R."/>
            <person name="Wang S."/>
            <person name="Zhang T."/>
            <person name="Zhao G."/>
        </authorList>
    </citation>
    <scope>NUCLEOTIDE SEQUENCE [LARGE SCALE GENOMIC DNA]</scope>
    <source>
        <strain evidence="2">cv. Xinhai21</strain>
        <tissue evidence="1">Leaf</tissue>
    </source>
</reference>
<proteinExistence type="predicted"/>
<gene>
    <name evidence="1" type="ORF">GOBAR_AA16252</name>
</gene>
<dbReference type="Proteomes" id="UP000239757">
    <property type="component" value="Unassembled WGS sequence"/>
</dbReference>
<protein>
    <submittedName>
        <fullName evidence="1">Uncharacterized protein</fullName>
    </submittedName>
</protein>
<dbReference type="AlphaFoldDB" id="A0A2P5XM52"/>